<gene>
    <name evidence="1" type="ordered locus">Ferpe_1621</name>
</gene>
<evidence type="ECO:0000313" key="2">
    <source>
        <dbReference type="Proteomes" id="UP000007384"/>
    </source>
</evidence>
<evidence type="ECO:0000313" key="1">
    <source>
        <dbReference type="EMBL" id="AFG35680.1"/>
    </source>
</evidence>
<dbReference type="OrthoDB" id="47621at2"/>
<organism evidence="1 2">
    <name type="scientific">Fervidobacterium pennivorans (strain DSM 9078 / Ven5)</name>
    <dbReference type="NCBI Taxonomy" id="771875"/>
    <lineage>
        <taxon>Bacteria</taxon>
        <taxon>Thermotogati</taxon>
        <taxon>Thermotogota</taxon>
        <taxon>Thermotogae</taxon>
        <taxon>Thermotogales</taxon>
        <taxon>Fervidobacteriaceae</taxon>
        <taxon>Fervidobacterium</taxon>
    </lineage>
</organism>
<dbReference type="PATRIC" id="fig|771875.3.peg.1635"/>
<reference evidence="1" key="1">
    <citation type="submission" date="2012-03" db="EMBL/GenBank/DDBJ databases">
        <title>Complete sequence of Fervidobacterium pennivorans DSM 9078.</title>
        <authorList>
            <consortium name="US DOE Joint Genome Institute"/>
            <person name="Lucas S."/>
            <person name="Han J."/>
            <person name="Lapidus A."/>
            <person name="Cheng J.-F."/>
            <person name="Goodwin L."/>
            <person name="Pitluck S."/>
            <person name="Peters L."/>
            <person name="Ovchinnikova G."/>
            <person name="Lu M."/>
            <person name="Detter J.C."/>
            <person name="Han C."/>
            <person name="Tapia R."/>
            <person name="Land M."/>
            <person name="Hauser L."/>
            <person name="Kyrpides N."/>
            <person name="Ivanova N."/>
            <person name="Pagani I."/>
            <person name="Noll K.M."/>
            <person name="Woyke T."/>
        </authorList>
    </citation>
    <scope>NUCLEOTIDE SEQUENCE</scope>
    <source>
        <strain evidence="1">DSM 9078</strain>
    </source>
</reference>
<protein>
    <submittedName>
        <fullName evidence="1">Uncharacterized protein</fullName>
    </submittedName>
</protein>
<keyword evidence="2" id="KW-1185">Reference proteome</keyword>
<dbReference type="KEGG" id="fpe:Ferpe_1621"/>
<dbReference type="HOGENOM" id="CLU_1721478_0_0_0"/>
<name>H9UDT7_FERPD</name>
<dbReference type="AlphaFoldDB" id="H9UDT7"/>
<proteinExistence type="predicted"/>
<accession>H9UDT7</accession>
<dbReference type="EMBL" id="CP003260">
    <property type="protein sequence ID" value="AFG35680.1"/>
    <property type="molecule type" value="Genomic_DNA"/>
</dbReference>
<dbReference type="RefSeq" id="WP_014452114.1">
    <property type="nucleotide sequence ID" value="NC_017095.1"/>
</dbReference>
<sequence>MEQKLFKVFVLITTLIALKSFASGTFYALIEPGGTTWSQIFTFTVKQTVKVEWQYDETQPIAVDRGDSESVVGFIRIYSNKQFKISANVYVAETSIQPLVVPKQVKIGSETIGIGEVLMVTPKNLQGNLVIVFEIDWENLQAEEFPVVLEFTFYPF</sequence>
<dbReference type="Proteomes" id="UP000007384">
    <property type="component" value="Chromosome"/>
</dbReference>
<dbReference type="STRING" id="771875.Ferpe_1621"/>